<dbReference type="PANTHER" id="PTHR10353">
    <property type="entry name" value="GLYCOSYL HYDROLASE"/>
    <property type="match status" value="1"/>
</dbReference>
<evidence type="ECO:0000313" key="3">
    <source>
        <dbReference type="Proteomes" id="UP000730481"/>
    </source>
</evidence>
<name>A0A9P5DN70_9HYPO</name>
<dbReference type="InterPro" id="IPR001360">
    <property type="entry name" value="Glyco_hydro_1"/>
</dbReference>
<dbReference type="GO" id="GO:0008422">
    <property type="term" value="F:beta-glucosidase activity"/>
    <property type="evidence" value="ECO:0007669"/>
    <property type="project" value="TreeGrafter"/>
</dbReference>
<dbReference type="SUPFAM" id="SSF51445">
    <property type="entry name" value="(Trans)glycosidases"/>
    <property type="match status" value="1"/>
</dbReference>
<protein>
    <submittedName>
        <fullName evidence="2">Beta-glucosidase</fullName>
    </submittedName>
</protein>
<dbReference type="PRINTS" id="PR00131">
    <property type="entry name" value="GLHYDRLASE1"/>
</dbReference>
<dbReference type="PANTHER" id="PTHR10353:SF134">
    <property type="entry name" value="PUTATIVE (AFU_ORTHOLOGUE AFUA_3G12600)-RELATED"/>
    <property type="match status" value="1"/>
</dbReference>
<dbReference type="GO" id="GO:0005975">
    <property type="term" value="P:carbohydrate metabolic process"/>
    <property type="evidence" value="ECO:0007669"/>
    <property type="project" value="InterPro"/>
</dbReference>
<evidence type="ECO:0000256" key="1">
    <source>
        <dbReference type="RuleBase" id="RU003690"/>
    </source>
</evidence>
<reference evidence="2" key="1">
    <citation type="journal article" date="2017" name="Mycologia">
        <title>Fusarium algeriense, sp. nov., a novel toxigenic crown rot pathogen of durum wheat from Algeria is nested in the Fusarium burgessii species complex.</title>
        <authorList>
            <person name="Laraba I."/>
            <person name="Keddad A."/>
            <person name="Boureghda H."/>
            <person name="Abdallah N."/>
            <person name="Vaughan M.M."/>
            <person name="Proctor R.H."/>
            <person name="Busman M."/>
            <person name="O'Donnell K."/>
        </authorList>
    </citation>
    <scope>NUCLEOTIDE SEQUENCE</scope>
    <source>
        <strain evidence="2">NRRL 25174</strain>
    </source>
</reference>
<dbReference type="Gene3D" id="3.20.20.80">
    <property type="entry name" value="Glycosidases"/>
    <property type="match status" value="1"/>
</dbReference>
<accession>A0A9P5DN70</accession>
<sequence>MTTRWWDIDDPKDQEAAERAREFEIAWFGDPLYKTGDYPNSMRAQLGERLPRFTPEESKAGTGKLRVLWYELLLRVLRSTPRRSSCNHLGNVEKLDENKQGQWRGPMSDTYWLRTTPWGWAKLLRWIWNRYGVPIYITENGTTAKGEQDWKPRGPDDVLEDPFRVDFYKGYLTEVAKAYQEGVAIKSYFGWTFTDNWEWAAGFSGRFGATWIDFEADDKTRYAKKSGYFLGEFFDHLISKA</sequence>
<dbReference type="Proteomes" id="UP000730481">
    <property type="component" value="Unassembled WGS sequence"/>
</dbReference>
<dbReference type="Pfam" id="PF00232">
    <property type="entry name" value="Glyco_hydro_1"/>
    <property type="match status" value="1"/>
</dbReference>
<dbReference type="AlphaFoldDB" id="A0A9P5DN70"/>
<reference evidence="2" key="2">
    <citation type="submission" date="2020-02" db="EMBL/GenBank/DDBJ databases">
        <title>Identification and distribution of gene clusters putatively required for synthesis of sphingolipid metabolism inhibitors in phylogenetically diverse species of the filamentous fungus Fusarium.</title>
        <authorList>
            <person name="Kim H.-S."/>
            <person name="Busman M."/>
            <person name="Brown D.W."/>
            <person name="Divon H."/>
            <person name="Uhlig S."/>
            <person name="Proctor R.H."/>
        </authorList>
    </citation>
    <scope>NUCLEOTIDE SEQUENCE</scope>
    <source>
        <strain evidence="2">NRRL 25174</strain>
    </source>
</reference>
<evidence type="ECO:0000313" key="2">
    <source>
        <dbReference type="EMBL" id="KAF4332937.1"/>
    </source>
</evidence>
<organism evidence="2 3">
    <name type="scientific">Fusarium beomiforme</name>
    <dbReference type="NCBI Taxonomy" id="44412"/>
    <lineage>
        <taxon>Eukaryota</taxon>
        <taxon>Fungi</taxon>
        <taxon>Dikarya</taxon>
        <taxon>Ascomycota</taxon>
        <taxon>Pezizomycotina</taxon>
        <taxon>Sordariomycetes</taxon>
        <taxon>Hypocreomycetidae</taxon>
        <taxon>Hypocreales</taxon>
        <taxon>Nectriaceae</taxon>
        <taxon>Fusarium</taxon>
        <taxon>Fusarium burgessii species complex</taxon>
    </lineage>
</organism>
<keyword evidence="3" id="KW-1185">Reference proteome</keyword>
<dbReference type="OrthoDB" id="65569at2759"/>
<dbReference type="EMBL" id="PVQB02000937">
    <property type="protein sequence ID" value="KAF4332937.1"/>
    <property type="molecule type" value="Genomic_DNA"/>
</dbReference>
<gene>
    <name evidence="2" type="ORF">FBEOM_13255</name>
</gene>
<comment type="caution">
    <text evidence="2">The sequence shown here is derived from an EMBL/GenBank/DDBJ whole genome shotgun (WGS) entry which is preliminary data.</text>
</comment>
<dbReference type="InterPro" id="IPR017853">
    <property type="entry name" value="GH"/>
</dbReference>
<proteinExistence type="inferred from homology"/>
<comment type="similarity">
    <text evidence="1">Belongs to the glycosyl hydrolase 1 family.</text>
</comment>